<dbReference type="RefSeq" id="WP_239129196.1">
    <property type="nucleotide sequence ID" value="NZ_BOOK01000001.1"/>
</dbReference>
<evidence type="ECO:0000259" key="4">
    <source>
        <dbReference type="PROSITE" id="PS50043"/>
    </source>
</evidence>
<dbReference type="AlphaFoldDB" id="A0A8J3SQ12"/>
<dbReference type="PANTHER" id="PTHR44688:SF16">
    <property type="entry name" value="DNA-BINDING TRANSCRIPTIONAL ACTIVATOR DEVR_DOSR"/>
    <property type="match status" value="1"/>
</dbReference>
<sequence length="73" mass="8036">MVMTTTGKPSLSTRESEVLQLLADGCTYQQIAHRLGISVHTVNTHLRRIRAKSGVCTKVELAKLVFTGRVQAQ</sequence>
<name>A0A8J3SQ12_9ACTN</name>
<dbReference type="SMART" id="SM00421">
    <property type="entry name" value="HTH_LUXR"/>
    <property type="match status" value="1"/>
</dbReference>
<keyword evidence="1" id="KW-0805">Transcription regulation</keyword>
<dbReference type="PANTHER" id="PTHR44688">
    <property type="entry name" value="DNA-BINDING TRANSCRIPTIONAL ACTIVATOR DEVR_DOSR"/>
    <property type="match status" value="1"/>
</dbReference>
<keyword evidence="2" id="KW-0238">DNA-binding</keyword>
<dbReference type="SUPFAM" id="SSF46894">
    <property type="entry name" value="C-terminal effector domain of the bipartite response regulators"/>
    <property type="match status" value="1"/>
</dbReference>
<dbReference type="PROSITE" id="PS00622">
    <property type="entry name" value="HTH_LUXR_1"/>
    <property type="match status" value="1"/>
</dbReference>
<organism evidence="5 6">
    <name type="scientific">Planobispora takensis</name>
    <dbReference type="NCBI Taxonomy" id="1367882"/>
    <lineage>
        <taxon>Bacteria</taxon>
        <taxon>Bacillati</taxon>
        <taxon>Actinomycetota</taxon>
        <taxon>Actinomycetes</taxon>
        <taxon>Streptosporangiales</taxon>
        <taxon>Streptosporangiaceae</taxon>
        <taxon>Planobispora</taxon>
    </lineage>
</organism>
<dbReference type="Pfam" id="PF00196">
    <property type="entry name" value="GerE"/>
    <property type="match status" value="1"/>
</dbReference>
<evidence type="ECO:0000256" key="1">
    <source>
        <dbReference type="ARBA" id="ARBA00023015"/>
    </source>
</evidence>
<dbReference type="PRINTS" id="PR00038">
    <property type="entry name" value="HTHLUXR"/>
</dbReference>
<dbReference type="InterPro" id="IPR036388">
    <property type="entry name" value="WH-like_DNA-bd_sf"/>
</dbReference>
<dbReference type="GO" id="GO:0003677">
    <property type="term" value="F:DNA binding"/>
    <property type="evidence" value="ECO:0007669"/>
    <property type="project" value="UniProtKB-KW"/>
</dbReference>
<dbReference type="PROSITE" id="PS50043">
    <property type="entry name" value="HTH_LUXR_2"/>
    <property type="match status" value="1"/>
</dbReference>
<accession>A0A8J3SQ12</accession>
<keyword evidence="3" id="KW-0804">Transcription</keyword>
<dbReference type="GO" id="GO:0006355">
    <property type="term" value="P:regulation of DNA-templated transcription"/>
    <property type="evidence" value="ECO:0007669"/>
    <property type="project" value="InterPro"/>
</dbReference>
<keyword evidence="6" id="KW-1185">Reference proteome</keyword>
<dbReference type="EMBL" id="BOOK01000001">
    <property type="protein sequence ID" value="GIH98197.1"/>
    <property type="molecule type" value="Genomic_DNA"/>
</dbReference>
<evidence type="ECO:0000313" key="5">
    <source>
        <dbReference type="EMBL" id="GIH98197.1"/>
    </source>
</evidence>
<evidence type="ECO:0000313" key="6">
    <source>
        <dbReference type="Proteomes" id="UP000634476"/>
    </source>
</evidence>
<dbReference type="InterPro" id="IPR000792">
    <property type="entry name" value="Tscrpt_reg_LuxR_C"/>
</dbReference>
<dbReference type="Gene3D" id="1.10.10.10">
    <property type="entry name" value="Winged helix-like DNA-binding domain superfamily/Winged helix DNA-binding domain"/>
    <property type="match status" value="1"/>
</dbReference>
<gene>
    <name evidence="5" type="ORF">Pta02_02060</name>
</gene>
<dbReference type="Proteomes" id="UP000634476">
    <property type="component" value="Unassembled WGS sequence"/>
</dbReference>
<evidence type="ECO:0000256" key="2">
    <source>
        <dbReference type="ARBA" id="ARBA00023125"/>
    </source>
</evidence>
<proteinExistence type="predicted"/>
<comment type="caution">
    <text evidence="5">The sequence shown here is derived from an EMBL/GenBank/DDBJ whole genome shotgun (WGS) entry which is preliminary data.</text>
</comment>
<feature type="domain" description="HTH luxR-type" evidence="4">
    <location>
        <begin position="4"/>
        <end position="69"/>
    </location>
</feature>
<evidence type="ECO:0000256" key="3">
    <source>
        <dbReference type="ARBA" id="ARBA00023163"/>
    </source>
</evidence>
<reference evidence="5" key="1">
    <citation type="submission" date="2021-01" db="EMBL/GenBank/DDBJ databases">
        <title>Whole genome shotgun sequence of Planobispora takensis NBRC 109077.</title>
        <authorList>
            <person name="Komaki H."/>
            <person name="Tamura T."/>
        </authorList>
    </citation>
    <scope>NUCLEOTIDE SEQUENCE</scope>
    <source>
        <strain evidence="5">NBRC 109077</strain>
    </source>
</reference>
<dbReference type="InterPro" id="IPR016032">
    <property type="entry name" value="Sig_transdc_resp-reg_C-effctor"/>
</dbReference>
<dbReference type="CDD" id="cd06170">
    <property type="entry name" value="LuxR_C_like"/>
    <property type="match status" value="1"/>
</dbReference>
<protein>
    <recommendedName>
        <fullName evidence="4">HTH luxR-type domain-containing protein</fullName>
    </recommendedName>
</protein>